<reference evidence="2" key="1">
    <citation type="submission" date="2019-03" db="EMBL/GenBank/DDBJ databases">
        <authorList>
            <person name="Mank J."/>
            <person name="Almeida P."/>
        </authorList>
    </citation>
    <scope>NUCLEOTIDE SEQUENCE</scope>
    <source>
        <strain evidence="2">78183</strain>
    </source>
</reference>
<organism evidence="2">
    <name type="scientific">Salix viminalis</name>
    <name type="common">Common osier</name>
    <name type="synonym">Basket willow</name>
    <dbReference type="NCBI Taxonomy" id="40686"/>
    <lineage>
        <taxon>Eukaryota</taxon>
        <taxon>Viridiplantae</taxon>
        <taxon>Streptophyta</taxon>
        <taxon>Embryophyta</taxon>
        <taxon>Tracheophyta</taxon>
        <taxon>Spermatophyta</taxon>
        <taxon>Magnoliopsida</taxon>
        <taxon>eudicotyledons</taxon>
        <taxon>Gunneridae</taxon>
        <taxon>Pentapetalae</taxon>
        <taxon>rosids</taxon>
        <taxon>fabids</taxon>
        <taxon>Malpighiales</taxon>
        <taxon>Salicaceae</taxon>
        <taxon>Saliceae</taxon>
        <taxon>Salix</taxon>
    </lineage>
</organism>
<evidence type="ECO:0000256" key="1">
    <source>
        <dbReference type="SAM" id="Phobius"/>
    </source>
</evidence>
<dbReference type="AlphaFoldDB" id="A0A6N2KST3"/>
<feature type="transmembrane region" description="Helical" evidence="1">
    <location>
        <begin position="14"/>
        <end position="34"/>
    </location>
</feature>
<dbReference type="EMBL" id="CAADRP010000757">
    <property type="protein sequence ID" value="VFU31675.1"/>
    <property type="molecule type" value="Genomic_DNA"/>
</dbReference>
<evidence type="ECO:0000313" key="2">
    <source>
        <dbReference type="EMBL" id="VFU31675.1"/>
    </source>
</evidence>
<proteinExistence type="predicted"/>
<keyword evidence="1" id="KW-0472">Membrane</keyword>
<protein>
    <submittedName>
        <fullName evidence="2">Uncharacterized protein</fullName>
    </submittedName>
</protein>
<sequence>MRVVVYLRQETESQATICLLPLISISFAFLSTFLRSSQEKELTAFPADLSVSQSPFTKPCSRRVESLQTSRIITTLSP</sequence>
<accession>A0A6N2KST3</accession>
<gene>
    <name evidence="2" type="ORF">SVIM_LOCUS135278</name>
</gene>
<keyword evidence="1" id="KW-1133">Transmembrane helix</keyword>
<keyword evidence="1" id="KW-0812">Transmembrane</keyword>
<name>A0A6N2KST3_SALVM</name>